<evidence type="ECO:0000256" key="3">
    <source>
        <dbReference type="RuleBase" id="RU000408"/>
    </source>
</evidence>
<dbReference type="Gene3D" id="2.40.50.140">
    <property type="entry name" value="Nucleic acid-binding proteins"/>
    <property type="match status" value="1"/>
</dbReference>
<dbReference type="EMBL" id="FTMI01000001">
    <property type="protein sequence ID" value="SIP96722.1"/>
    <property type="molecule type" value="Genomic_DNA"/>
</dbReference>
<evidence type="ECO:0000313" key="6">
    <source>
        <dbReference type="EMBL" id="SIP96722.1"/>
    </source>
</evidence>
<dbReference type="SMART" id="SM00357">
    <property type="entry name" value="CSP"/>
    <property type="match status" value="1"/>
</dbReference>
<organism evidence="6 7">
    <name type="scientific">Cellulosimicrobium aquatile</name>
    <dbReference type="NCBI Taxonomy" id="1612203"/>
    <lineage>
        <taxon>Bacteria</taxon>
        <taxon>Bacillati</taxon>
        <taxon>Actinomycetota</taxon>
        <taxon>Actinomycetes</taxon>
        <taxon>Micrococcales</taxon>
        <taxon>Promicromonosporaceae</taxon>
        <taxon>Cellulosimicrobium</taxon>
    </lineage>
</organism>
<evidence type="ECO:0000256" key="2">
    <source>
        <dbReference type="ARBA" id="ARBA00022490"/>
    </source>
</evidence>
<dbReference type="PROSITE" id="PS00352">
    <property type="entry name" value="CSD_1"/>
    <property type="match status" value="1"/>
</dbReference>
<dbReference type="InterPro" id="IPR011129">
    <property type="entry name" value="CSD"/>
</dbReference>
<evidence type="ECO:0000313" key="7">
    <source>
        <dbReference type="Proteomes" id="UP000186235"/>
    </source>
</evidence>
<dbReference type="CDD" id="cd04458">
    <property type="entry name" value="CSP_CDS"/>
    <property type="match status" value="1"/>
</dbReference>
<evidence type="ECO:0000256" key="1">
    <source>
        <dbReference type="ARBA" id="ARBA00004496"/>
    </source>
</evidence>
<keyword evidence="7" id="KW-1185">Reference proteome</keyword>
<evidence type="ECO:0000256" key="4">
    <source>
        <dbReference type="SAM" id="MobiDB-lite"/>
    </source>
</evidence>
<accession>A0A1N6NXQ7</accession>
<dbReference type="PANTHER" id="PTHR11544">
    <property type="entry name" value="COLD SHOCK DOMAIN CONTAINING PROTEINS"/>
    <property type="match status" value="1"/>
</dbReference>
<comment type="subcellular location">
    <subcellularLocation>
        <location evidence="1 3">Cytoplasm</location>
    </subcellularLocation>
</comment>
<feature type="region of interest" description="Disordered" evidence="4">
    <location>
        <begin position="49"/>
        <end position="88"/>
    </location>
</feature>
<dbReference type="InterPro" id="IPR019844">
    <property type="entry name" value="CSD_CS"/>
</dbReference>
<name>A0A1N6NXQ7_9MICO</name>
<protein>
    <submittedName>
        <fullName evidence="6">Cold shock protein, CspA family</fullName>
    </submittedName>
</protein>
<evidence type="ECO:0000259" key="5">
    <source>
        <dbReference type="PROSITE" id="PS51857"/>
    </source>
</evidence>
<dbReference type="PRINTS" id="PR00050">
    <property type="entry name" value="COLDSHOCK"/>
</dbReference>
<dbReference type="GO" id="GO:0003676">
    <property type="term" value="F:nucleic acid binding"/>
    <property type="evidence" value="ECO:0007669"/>
    <property type="project" value="InterPro"/>
</dbReference>
<dbReference type="SUPFAM" id="SSF50249">
    <property type="entry name" value="Nucleic acid-binding proteins"/>
    <property type="match status" value="1"/>
</dbReference>
<dbReference type="InterPro" id="IPR050181">
    <property type="entry name" value="Cold_shock_domain"/>
</dbReference>
<dbReference type="AlphaFoldDB" id="A0A1N6NXQ7"/>
<gene>
    <name evidence="6" type="ORF">SAMN05518682_0794</name>
</gene>
<dbReference type="FunFam" id="2.40.50.140:FF:000006">
    <property type="entry name" value="Cold shock protein CspC"/>
    <property type="match status" value="1"/>
</dbReference>
<proteinExistence type="predicted"/>
<dbReference type="Proteomes" id="UP000186235">
    <property type="component" value="Unassembled WGS sequence"/>
</dbReference>
<dbReference type="GO" id="GO:0005737">
    <property type="term" value="C:cytoplasm"/>
    <property type="evidence" value="ECO:0007669"/>
    <property type="project" value="UniProtKB-SubCell"/>
</dbReference>
<dbReference type="Gene3D" id="6.20.370.130">
    <property type="match status" value="1"/>
</dbReference>
<reference evidence="7" key="1">
    <citation type="submission" date="2017-01" db="EMBL/GenBank/DDBJ databases">
        <authorList>
            <person name="Varghese N."/>
            <person name="Submissions S."/>
        </authorList>
    </citation>
    <scope>NUCLEOTIDE SEQUENCE [LARGE SCALE GENOMIC DNA]</scope>
    <source>
        <strain evidence="7">3bp</strain>
    </source>
</reference>
<dbReference type="Pfam" id="PF00313">
    <property type="entry name" value="CSD"/>
    <property type="match status" value="1"/>
</dbReference>
<sequence>MLRRADDDLWVATADGEYAGMVTRRPDGFHVHDRFTRPVTVVAALEHARRHLSAPPGRPAGSRRDHTPNCRRPAGRGTRTRARGPVVSTKENTMATGTVKWFNSEKGFGFIAPSDGTADVFAHYSEIQSSGYRSLEENQSVSFDVTQGPKGPQATNIQAL</sequence>
<keyword evidence="2" id="KW-0963">Cytoplasm</keyword>
<dbReference type="InterPro" id="IPR002059">
    <property type="entry name" value="CSP_DNA-bd"/>
</dbReference>
<feature type="domain" description="CSD" evidence="5">
    <location>
        <begin position="94"/>
        <end position="159"/>
    </location>
</feature>
<dbReference type="InterPro" id="IPR012340">
    <property type="entry name" value="NA-bd_OB-fold"/>
</dbReference>
<dbReference type="PROSITE" id="PS51857">
    <property type="entry name" value="CSD_2"/>
    <property type="match status" value="1"/>
</dbReference>